<feature type="transmembrane region" description="Helical" evidence="10">
    <location>
        <begin position="398"/>
        <end position="418"/>
    </location>
</feature>
<sequence>MASHEDYDTKAPIEATPSNEKQSETIDEKKAGTVIVKGDPEGYDGELPKYSHEHRRVVDTAEEITTAVLHVEDDPTLNPWTFRTVFLGLGFAVFGSTLQEIFYFKPQTIYVSVVFLTVLAYILGEALAHFIPRKGAIGRLFNPGPFNSKEHACITLMASAAAQSALSTEALAAQQLFYGGFPSRAAAVFITLSSQLIGYGVAGLLRDVLVYPSKMLWPYNLPVASLLESLHRDKAETKRKLKLFYWVFIAIFLWEIVPEWIFPVLEGFSIFCLANQHSLVFTNLFGGASGNEGLGFLAVSFDWQYIASLGSPMWYPLYSLTNSLIGYLLCIVVFMAVYYGNVWGSQKYPFLAQELFYPQGSNGTYYNVYNQTLILNSDFEIDKNLLAQEGTPALTGTYLVYLITSNMGFTATFVHMLLWNYDDIKAGWAWAAPSNLAKLFKKETWQFWKQKETPEERLERKQNDPTIDPHYKVMLKNLYREVPLWWWGSIVVIAFIMGIVCLYVMKSTLPWWGFVMSLIFSFVAMLFFGAQFGITGFQFNTQPFFQMIAGYMFPGRPLANLYFTCYTYNALQMGQVLARDLKLAQYVHLSPRSTFTAQILGCVVGALMNYSMMLTIVDNQSTILTSIAGTNIWSGQNVQQFNTLAIAWSIASDMFSFGAKYQWVTIVFLLGFVVPVPFWLAYRYTGWRVFRYLNTSIILWYMGWLFVGINSSILSYFAIGFLAQGWLRIYRPQWFVDYNYLLSAALDGGTQVMVFILTFAVFGGSGNAVKFPTWAGNPDTSVHNLDYCMVNPAVSS</sequence>
<feature type="compositionally biased region" description="Basic and acidic residues" evidence="9">
    <location>
        <begin position="21"/>
        <end position="31"/>
    </location>
</feature>
<dbReference type="InterPro" id="IPR004648">
    <property type="entry name" value="Oligpept_transpt"/>
</dbReference>
<protein>
    <submittedName>
        <fullName evidence="11">OPT family small oligopeptide transporter</fullName>
    </submittedName>
</protein>
<evidence type="ECO:0000256" key="1">
    <source>
        <dbReference type="ARBA" id="ARBA00004141"/>
    </source>
</evidence>
<dbReference type="InParanoid" id="A0A0D1XED3"/>
<evidence type="ECO:0000256" key="9">
    <source>
        <dbReference type="SAM" id="MobiDB-lite"/>
    </source>
</evidence>
<name>A0A0D1XED3_9PEZI</name>
<keyword evidence="12" id="KW-1185">Reference proteome</keyword>
<feature type="transmembrane region" description="Helical" evidence="10">
    <location>
        <begin position="185"/>
        <end position="205"/>
    </location>
</feature>
<feature type="transmembrane region" description="Helical" evidence="10">
    <location>
        <begin position="661"/>
        <end position="682"/>
    </location>
</feature>
<dbReference type="HOGENOM" id="CLU_004965_3_0_1"/>
<dbReference type="PANTHER" id="PTHR22601">
    <property type="entry name" value="ISP4 LIKE PROTEIN"/>
    <property type="match status" value="1"/>
</dbReference>
<dbReference type="EMBL" id="KN847563">
    <property type="protein sequence ID" value="KIW00506.1"/>
    <property type="molecule type" value="Genomic_DNA"/>
</dbReference>
<feature type="transmembrane region" description="Helical" evidence="10">
    <location>
        <begin position="317"/>
        <end position="339"/>
    </location>
</feature>
<dbReference type="GO" id="GO:0035673">
    <property type="term" value="F:oligopeptide transmembrane transporter activity"/>
    <property type="evidence" value="ECO:0007669"/>
    <property type="project" value="InterPro"/>
</dbReference>
<feature type="transmembrane region" description="Helical" evidence="10">
    <location>
        <begin position="243"/>
        <end position="261"/>
    </location>
</feature>
<evidence type="ECO:0000256" key="4">
    <source>
        <dbReference type="ARBA" id="ARBA00022692"/>
    </source>
</evidence>
<organism evidence="11 12">
    <name type="scientific">Verruconis gallopava</name>
    <dbReference type="NCBI Taxonomy" id="253628"/>
    <lineage>
        <taxon>Eukaryota</taxon>
        <taxon>Fungi</taxon>
        <taxon>Dikarya</taxon>
        <taxon>Ascomycota</taxon>
        <taxon>Pezizomycotina</taxon>
        <taxon>Dothideomycetes</taxon>
        <taxon>Pleosporomycetidae</taxon>
        <taxon>Venturiales</taxon>
        <taxon>Sympoventuriaceae</taxon>
        <taxon>Verruconis</taxon>
    </lineage>
</organism>
<reference evidence="11 12" key="1">
    <citation type="submission" date="2015-01" db="EMBL/GenBank/DDBJ databases">
        <title>The Genome Sequence of Ochroconis gallopava CBS43764.</title>
        <authorList>
            <consortium name="The Broad Institute Genomics Platform"/>
            <person name="Cuomo C."/>
            <person name="de Hoog S."/>
            <person name="Gorbushina A."/>
            <person name="Stielow B."/>
            <person name="Teixiera M."/>
            <person name="Abouelleil A."/>
            <person name="Chapman S.B."/>
            <person name="Priest M."/>
            <person name="Young S.K."/>
            <person name="Wortman J."/>
            <person name="Nusbaum C."/>
            <person name="Birren B."/>
        </authorList>
    </citation>
    <scope>NUCLEOTIDE SEQUENCE [LARGE SCALE GENOMIC DNA]</scope>
    <source>
        <strain evidence="11 12">CBS 43764</strain>
    </source>
</reference>
<keyword evidence="8 10" id="KW-0472">Membrane</keyword>
<dbReference type="GO" id="GO:0016020">
    <property type="term" value="C:membrane"/>
    <property type="evidence" value="ECO:0007669"/>
    <property type="project" value="UniProtKB-SubCell"/>
</dbReference>
<keyword evidence="3" id="KW-0813">Transport</keyword>
<feature type="transmembrane region" description="Helical" evidence="10">
    <location>
        <begin position="484"/>
        <end position="504"/>
    </location>
</feature>
<keyword evidence="7 10" id="KW-1133">Transmembrane helix</keyword>
<dbReference type="AlphaFoldDB" id="A0A0D1XED3"/>
<evidence type="ECO:0000313" key="11">
    <source>
        <dbReference type="EMBL" id="KIW00506.1"/>
    </source>
</evidence>
<accession>A0A0D1XED3</accession>
<evidence type="ECO:0000256" key="5">
    <source>
        <dbReference type="ARBA" id="ARBA00022856"/>
    </source>
</evidence>
<comment type="subcellular location">
    <subcellularLocation>
        <location evidence="1">Membrane</location>
        <topology evidence="1">Multi-pass membrane protein</topology>
    </subcellularLocation>
</comment>
<feature type="transmembrane region" description="Helical" evidence="10">
    <location>
        <begin position="511"/>
        <end position="539"/>
    </location>
</feature>
<feature type="transmembrane region" description="Helical" evidence="10">
    <location>
        <begin position="599"/>
        <end position="617"/>
    </location>
</feature>
<dbReference type="GO" id="GO:0015031">
    <property type="term" value="P:protein transport"/>
    <property type="evidence" value="ECO:0007669"/>
    <property type="project" value="UniProtKB-KW"/>
</dbReference>
<dbReference type="RefSeq" id="XP_016210375.1">
    <property type="nucleotide sequence ID" value="XM_016361871.1"/>
</dbReference>
<dbReference type="NCBIfam" id="TIGR00728">
    <property type="entry name" value="OPT_sfam"/>
    <property type="match status" value="1"/>
</dbReference>
<keyword evidence="4 10" id="KW-0812">Transmembrane</keyword>
<evidence type="ECO:0000313" key="12">
    <source>
        <dbReference type="Proteomes" id="UP000053259"/>
    </source>
</evidence>
<dbReference type="Proteomes" id="UP000053259">
    <property type="component" value="Unassembled WGS sequence"/>
</dbReference>
<proteinExistence type="inferred from homology"/>
<evidence type="ECO:0000256" key="6">
    <source>
        <dbReference type="ARBA" id="ARBA00022927"/>
    </source>
</evidence>
<feature type="transmembrane region" description="Helical" evidence="10">
    <location>
        <begin position="109"/>
        <end position="131"/>
    </location>
</feature>
<comment type="similarity">
    <text evidence="2">Belongs to the oligopeptide OPT transporter family.</text>
</comment>
<feature type="transmembrane region" description="Helical" evidence="10">
    <location>
        <begin position="741"/>
        <end position="762"/>
    </location>
</feature>
<evidence type="ECO:0000256" key="7">
    <source>
        <dbReference type="ARBA" id="ARBA00022989"/>
    </source>
</evidence>
<feature type="region of interest" description="Disordered" evidence="9">
    <location>
        <begin position="1"/>
        <end position="31"/>
    </location>
</feature>
<dbReference type="Pfam" id="PF03169">
    <property type="entry name" value="OPT"/>
    <property type="match status" value="1"/>
</dbReference>
<feature type="transmembrane region" description="Helical" evidence="10">
    <location>
        <begin position="85"/>
        <end position="103"/>
    </location>
</feature>
<evidence type="ECO:0000256" key="3">
    <source>
        <dbReference type="ARBA" id="ARBA00022448"/>
    </source>
</evidence>
<dbReference type="InterPro" id="IPR004813">
    <property type="entry name" value="OPT"/>
</dbReference>
<dbReference type="VEuPathDB" id="FungiDB:PV09_08026"/>
<dbReference type="OrthoDB" id="9986677at2759"/>
<keyword evidence="5" id="KW-0571">Peptide transport</keyword>
<keyword evidence="6" id="KW-0653">Protein transport</keyword>
<gene>
    <name evidence="11" type="ORF">PV09_08026</name>
</gene>
<evidence type="ECO:0000256" key="10">
    <source>
        <dbReference type="SAM" id="Phobius"/>
    </source>
</evidence>
<evidence type="ECO:0000256" key="2">
    <source>
        <dbReference type="ARBA" id="ARBA00008807"/>
    </source>
</evidence>
<dbReference type="GeneID" id="27315999"/>
<evidence type="ECO:0000256" key="8">
    <source>
        <dbReference type="ARBA" id="ARBA00023136"/>
    </source>
</evidence>
<feature type="compositionally biased region" description="Basic and acidic residues" evidence="9">
    <location>
        <begin position="1"/>
        <end position="11"/>
    </location>
</feature>